<dbReference type="EMBL" id="AHMO02000008">
    <property type="protein sequence ID" value="EQA44960.1"/>
    <property type="molecule type" value="Genomic_DNA"/>
</dbReference>
<evidence type="ECO:0000313" key="2">
    <source>
        <dbReference type="Proteomes" id="UP000015454"/>
    </source>
</evidence>
<accession>T0F1E6</accession>
<dbReference type="RefSeq" id="WP_020987452.1">
    <property type="nucleotide sequence ID" value="NZ_AHMO02000008.1"/>
</dbReference>
<organism evidence="1 2">
    <name type="scientific">Leptospira broomii serovar Hurstbridge str. 5399</name>
    <dbReference type="NCBI Taxonomy" id="1049789"/>
    <lineage>
        <taxon>Bacteria</taxon>
        <taxon>Pseudomonadati</taxon>
        <taxon>Spirochaetota</taxon>
        <taxon>Spirochaetia</taxon>
        <taxon>Leptospirales</taxon>
        <taxon>Leptospiraceae</taxon>
        <taxon>Leptospira</taxon>
    </lineage>
</organism>
<dbReference type="STRING" id="1049789.LEP1GSC050_2369"/>
<protein>
    <submittedName>
        <fullName evidence="1">Uncharacterized protein</fullName>
    </submittedName>
</protein>
<name>T0F1E6_9LEPT</name>
<keyword evidence="2" id="KW-1185">Reference proteome</keyword>
<sequence>MKTTHKISINHDKISALAEILADKLIEEIRKKALEKSQTSPKEAA</sequence>
<dbReference type="AlphaFoldDB" id="T0F1E6"/>
<gene>
    <name evidence="1" type="ORF">LEP1GSC050_2369</name>
</gene>
<reference evidence="1" key="1">
    <citation type="submission" date="2013-05" db="EMBL/GenBank/DDBJ databases">
        <authorList>
            <person name="Harkins D.M."/>
            <person name="Durkin A.S."/>
            <person name="Brinkac L.M."/>
            <person name="Haft D.H."/>
            <person name="Selengut J.D."/>
            <person name="Sanka R."/>
            <person name="DePew J."/>
            <person name="Purushe J."/>
            <person name="Hartskeerl R.A."/>
            <person name="Ahmed A."/>
            <person name="van der Linden H."/>
            <person name="Goris M.G.A."/>
            <person name="Vinetz J.M."/>
            <person name="Sutton G.G."/>
            <person name="Nierman W.C."/>
            <person name="Fouts D.E."/>
        </authorList>
    </citation>
    <scope>NUCLEOTIDE SEQUENCE [LARGE SCALE GENOMIC DNA]</scope>
    <source>
        <strain evidence="1">5399</strain>
    </source>
</reference>
<dbReference type="Proteomes" id="UP000015454">
    <property type="component" value="Unassembled WGS sequence"/>
</dbReference>
<evidence type="ECO:0000313" key="1">
    <source>
        <dbReference type="EMBL" id="EQA44960.1"/>
    </source>
</evidence>
<proteinExistence type="predicted"/>
<comment type="caution">
    <text evidence="1">The sequence shown here is derived from an EMBL/GenBank/DDBJ whole genome shotgun (WGS) entry which is preliminary data.</text>
</comment>